<comment type="caution">
    <text evidence="2">The sequence shown here is derived from an EMBL/GenBank/DDBJ whole genome shotgun (WGS) entry which is preliminary data.</text>
</comment>
<sequence length="160" mass="17031">MQFAYHRSLGPMIGVLLGLAIVEMLVVHLVVVALVGPVAALVIGALDLALVGALAWLLRSFRRRPVTLVDGVLTLHAGYLQSIVVPVGQIAGLRATWDAAAIKDRRLLNLALIAWPNVVIDLAAPIALRRGRQVEAVAHKLDDPAAFHAAIAALSPRHGY</sequence>
<keyword evidence="3" id="KW-1185">Reference proteome</keyword>
<evidence type="ECO:0000256" key="1">
    <source>
        <dbReference type="SAM" id="Phobius"/>
    </source>
</evidence>
<protein>
    <recommendedName>
        <fullName evidence="4">PH domain-containing protein</fullName>
    </recommendedName>
</protein>
<organism evidence="2 3">
    <name type="scientific">Sphingomonas hylomeconis</name>
    <dbReference type="NCBI Taxonomy" id="1395958"/>
    <lineage>
        <taxon>Bacteria</taxon>
        <taxon>Pseudomonadati</taxon>
        <taxon>Pseudomonadota</taxon>
        <taxon>Alphaproteobacteria</taxon>
        <taxon>Sphingomonadales</taxon>
        <taxon>Sphingomonadaceae</taxon>
        <taxon>Sphingomonas</taxon>
    </lineage>
</organism>
<evidence type="ECO:0000313" key="2">
    <source>
        <dbReference type="EMBL" id="MFC3581262.1"/>
    </source>
</evidence>
<gene>
    <name evidence="2" type="ORF">ACFONA_13905</name>
</gene>
<feature type="transmembrane region" description="Helical" evidence="1">
    <location>
        <begin position="12"/>
        <end position="32"/>
    </location>
</feature>
<proteinExistence type="predicted"/>
<evidence type="ECO:0008006" key="4">
    <source>
        <dbReference type="Google" id="ProtNLM"/>
    </source>
</evidence>
<keyword evidence="1" id="KW-1133">Transmembrane helix</keyword>
<dbReference type="Proteomes" id="UP001595713">
    <property type="component" value="Unassembled WGS sequence"/>
</dbReference>
<accession>A0ABV7T078</accession>
<keyword evidence="1" id="KW-0812">Transmembrane</keyword>
<keyword evidence="1" id="KW-0472">Membrane</keyword>
<reference evidence="3" key="1">
    <citation type="journal article" date="2019" name="Int. J. Syst. Evol. Microbiol.">
        <title>The Global Catalogue of Microorganisms (GCM) 10K type strain sequencing project: providing services to taxonomists for standard genome sequencing and annotation.</title>
        <authorList>
            <consortium name="The Broad Institute Genomics Platform"/>
            <consortium name="The Broad Institute Genome Sequencing Center for Infectious Disease"/>
            <person name="Wu L."/>
            <person name="Ma J."/>
        </authorList>
    </citation>
    <scope>NUCLEOTIDE SEQUENCE [LARGE SCALE GENOMIC DNA]</scope>
    <source>
        <strain evidence="3">KCTC 42739</strain>
    </source>
</reference>
<dbReference type="RefSeq" id="WP_261292875.1">
    <property type="nucleotide sequence ID" value="NZ_JANQBK010000001.1"/>
</dbReference>
<evidence type="ECO:0000313" key="3">
    <source>
        <dbReference type="Proteomes" id="UP001595713"/>
    </source>
</evidence>
<name>A0ABV7T078_9SPHN</name>
<dbReference type="EMBL" id="JBHRXP010000007">
    <property type="protein sequence ID" value="MFC3581262.1"/>
    <property type="molecule type" value="Genomic_DNA"/>
</dbReference>
<feature type="transmembrane region" description="Helical" evidence="1">
    <location>
        <begin position="38"/>
        <end position="58"/>
    </location>
</feature>